<proteinExistence type="predicted"/>
<evidence type="ECO:0000256" key="1">
    <source>
        <dbReference type="SAM" id="Coils"/>
    </source>
</evidence>
<sequence length="132" mass="15396">MPTETENIRSNKASPFLVSRLSVREKTYGLRFLERTIVNSWWVILSILVSGFIYDRAIQKLHVEELRLQNKVSSLQKEILSAQEEQHQLELHLQHWDDSTIVESALIQRLGLVPKGYIKICITKNKQPENKD</sequence>
<protein>
    <recommendedName>
        <fullName evidence="5">Cell division protein FtsL</fullName>
    </recommendedName>
</protein>
<feature type="transmembrane region" description="Helical" evidence="2">
    <location>
        <begin position="36"/>
        <end position="54"/>
    </location>
</feature>
<feature type="coiled-coil region" evidence="1">
    <location>
        <begin position="58"/>
        <end position="92"/>
    </location>
</feature>
<gene>
    <name evidence="3" type="ORF">C10C_0357</name>
</gene>
<name>A0A2R8FAS9_9CHLA</name>
<evidence type="ECO:0000313" key="4">
    <source>
        <dbReference type="Proteomes" id="UP000244926"/>
    </source>
</evidence>
<reference evidence="4" key="1">
    <citation type="submission" date="2017-11" db="EMBL/GenBank/DDBJ databases">
        <authorList>
            <person name="Seth-Smith MB H."/>
        </authorList>
    </citation>
    <scope>NUCLEOTIDE SEQUENCE [LARGE SCALE GENOMIC DNA]</scope>
</reference>
<keyword evidence="2" id="KW-1133">Transmembrane helix</keyword>
<keyword evidence="2" id="KW-0812">Transmembrane</keyword>
<organism evidence="3 4">
    <name type="scientific">Chlamydia serpentis</name>
    <dbReference type="NCBI Taxonomy" id="1967782"/>
    <lineage>
        <taxon>Bacteria</taxon>
        <taxon>Pseudomonadati</taxon>
        <taxon>Chlamydiota</taxon>
        <taxon>Chlamydiia</taxon>
        <taxon>Chlamydiales</taxon>
        <taxon>Chlamydiaceae</taxon>
        <taxon>Chlamydia/Chlamydophila group</taxon>
        <taxon>Chlamydia</taxon>
    </lineage>
</organism>
<keyword evidence="4" id="KW-1185">Reference proteome</keyword>
<dbReference type="Proteomes" id="UP000244926">
    <property type="component" value="Chromosome I"/>
</dbReference>
<keyword evidence="1" id="KW-0175">Coiled coil</keyword>
<evidence type="ECO:0008006" key="5">
    <source>
        <dbReference type="Google" id="ProtNLM"/>
    </source>
</evidence>
<dbReference type="KEGG" id="csee:C10C_0357"/>
<keyword evidence="2" id="KW-0472">Membrane</keyword>
<dbReference type="EMBL" id="LT993738">
    <property type="protein sequence ID" value="SPN73529.1"/>
    <property type="molecule type" value="Genomic_DNA"/>
</dbReference>
<accession>A0A2R8FAS9</accession>
<evidence type="ECO:0000256" key="2">
    <source>
        <dbReference type="SAM" id="Phobius"/>
    </source>
</evidence>
<dbReference type="AlphaFoldDB" id="A0A2R8FAS9"/>
<evidence type="ECO:0000313" key="3">
    <source>
        <dbReference type="EMBL" id="SPN73529.1"/>
    </source>
</evidence>